<evidence type="ECO:0000313" key="3">
    <source>
        <dbReference type="EMBL" id="MFD2068706.1"/>
    </source>
</evidence>
<gene>
    <name evidence="3" type="ORF">ACFSKU_17585</name>
</gene>
<evidence type="ECO:0000313" key="4">
    <source>
        <dbReference type="Proteomes" id="UP001597369"/>
    </source>
</evidence>
<evidence type="ECO:0008006" key="5">
    <source>
        <dbReference type="Google" id="ProtNLM"/>
    </source>
</evidence>
<keyword evidence="2" id="KW-0732">Signal</keyword>
<sequence>MKKLFRPYLAFLLIGSLLTISSCGNDDDPEPVNEEELITTVTIRLEPNEDAPKGTQTVEATRRDVDGVGGTAPAIGSLVLQSGVTYNATLTLQDEQANEDITEEIQEENTEHQFFYEVTGADVEVTPTDRDDNGRILGIESTVVTGAATTTPGALRIVLKHQPDGLKTDTSDINTGETDADVSFPLSIE</sequence>
<name>A0ABW4X2W3_9BACT</name>
<dbReference type="RefSeq" id="WP_229959120.1">
    <property type="nucleotide sequence ID" value="NZ_JAJJWI010000004.1"/>
</dbReference>
<feature type="region of interest" description="Disordered" evidence="1">
    <location>
        <begin position="166"/>
        <end position="189"/>
    </location>
</feature>
<evidence type="ECO:0000256" key="1">
    <source>
        <dbReference type="SAM" id="MobiDB-lite"/>
    </source>
</evidence>
<proteinExistence type="predicted"/>
<feature type="signal peptide" evidence="2">
    <location>
        <begin position="1"/>
        <end position="24"/>
    </location>
</feature>
<evidence type="ECO:0000256" key="2">
    <source>
        <dbReference type="SAM" id="SignalP"/>
    </source>
</evidence>
<protein>
    <recommendedName>
        <fullName evidence="5">Type 1 periplasmic binding fold superfamily protein</fullName>
    </recommendedName>
</protein>
<dbReference type="EMBL" id="JBHUHV010000054">
    <property type="protein sequence ID" value="MFD2068706.1"/>
    <property type="molecule type" value="Genomic_DNA"/>
</dbReference>
<feature type="chain" id="PRO_5046951813" description="Type 1 periplasmic binding fold superfamily protein" evidence="2">
    <location>
        <begin position="25"/>
        <end position="189"/>
    </location>
</feature>
<dbReference type="PROSITE" id="PS51257">
    <property type="entry name" value="PROKAR_LIPOPROTEIN"/>
    <property type="match status" value="1"/>
</dbReference>
<dbReference type="Proteomes" id="UP001597369">
    <property type="component" value="Unassembled WGS sequence"/>
</dbReference>
<comment type="caution">
    <text evidence="3">The sequence shown here is derived from an EMBL/GenBank/DDBJ whole genome shotgun (WGS) entry which is preliminary data.</text>
</comment>
<accession>A0ABW4X2W3</accession>
<reference evidence="4" key="1">
    <citation type="journal article" date="2019" name="Int. J. Syst. Evol. Microbiol.">
        <title>The Global Catalogue of Microorganisms (GCM) 10K type strain sequencing project: providing services to taxonomists for standard genome sequencing and annotation.</title>
        <authorList>
            <consortium name="The Broad Institute Genomics Platform"/>
            <consortium name="The Broad Institute Genome Sequencing Center for Infectious Disease"/>
            <person name="Wu L."/>
            <person name="Ma J."/>
        </authorList>
    </citation>
    <scope>NUCLEOTIDE SEQUENCE [LARGE SCALE GENOMIC DNA]</scope>
    <source>
        <strain evidence="4">JCM 16545</strain>
    </source>
</reference>
<keyword evidence="4" id="KW-1185">Reference proteome</keyword>
<organism evidence="3 4">
    <name type="scientific">Pontibacter silvestris</name>
    <dbReference type="NCBI Taxonomy" id="2305183"/>
    <lineage>
        <taxon>Bacteria</taxon>
        <taxon>Pseudomonadati</taxon>
        <taxon>Bacteroidota</taxon>
        <taxon>Cytophagia</taxon>
        <taxon>Cytophagales</taxon>
        <taxon>Hymenobacteraceae</taxon>
        <taxon>Pontibacter</taxon>
    </lineage>
</organism>